<gene>
    <name evidence="1" type="ORF">HNQ92_001710</name>
</gene>
<organism evidence="1 2">
    <name type="scientific">Rhabdobacter roseus</name>
    <dbReference type="NCBI Taxonomy" id="1655419"/>
    <lineage>
        <taxon>Bacteria</taxon>
        <taxon>Pseudomonadati</taxon>
        <taxon>Bacteroidota</taxon>
        <taxon>Cytophagia</taxon>
        <taxon>Cytophagales</taxon>
        <taxon>Cytophagaceae</taxon>
        <taxon>Rhabdobacter</taxon>
    </lineage>
</organism>
<evidence type="ECO:0000313" key="2">
    <source>
        <dbReference type="Proteomes" id="UP000557307"/>
    </source>
</evidence>
<evidence type="ECO:0000313" key="1">
    <source>
        <dbReference type="EMBL" id="MBB5283584.1"/>
    </source>
</evidence>
<dbReference type="AlphaFoldDB" id="A0A840TJH4"/>
<sequence>MLNLNLIKELRDDASLMELFYTAQLLNVPGEPVEEDLAGLYLTAAKRKGQAVALYQNLRGLHQKLSDFAAGKFGPYFNAHCKYSGAESFDPYHELRISMNCEVVDDLPEHIEQYAELVAFAEQTSLRSKMMIDSVRHLAPNFRFQYRATNEEGNPIIVFEDHWTEDQKNKKEVEQDLHNIEVEHCLDKYNAWYQAMMTALDEVRPFAQMLSWLK</sequence>
<dbReference type="Proteomes" id="UP000557307">
    <property type="component" value="Unassembled WGS sequence"/>
</dbReference>
<accession>A0A840TJH4</accession>
<reference evidence="1 2" key="1">
    <citation type="submission" date="2020-08" db="EMBL/GenBank/DDBJ databases">
        <title>Genomic Encyclopedia of Type Strains, Phase IV (KMG-IV): sequencing the most valuable type-strain genomes for metagenomic binning, comparative biology and taxonomic classification.</title>
        <authorList>
            <person name="Goeker M."/>
        </authorList>
    </citation>
    <scope>NUCLEOTIDE SEQUENCE [LARGE SCALE GENOMIC DNA]</scope>
    <source>
        <strain evidence="1 2">DSM 105074</strain>
    </source>
</reference>
<proteinExistence type="predicted"/>
<name>A0A840TJH4_9BACT</name>
<comment type="caution">
    <text evidence="1">The sequence shown here is derived from an EMBL/GenBank/DDBJ whole genome shotgun (WGS) entry which is preliminary data.</text>
</comment>
<protein>
    <submittedName>
        <fullName evidence="1">Uncharacterized protein</fullName>
    </submittedName>
</protein>
<dbReference type="RefSeq" id="WP_184173096.1">
    <property type="nucleotide sequence ID" value="NZ_JACHGF010000002.1"/>
</dbReference>
<dbReference type="EMBL" id="JACHGF010000002">
    <property type="protein sequence ID" value="MBB5283584.1"/>
    <property type="molecule type" value="Genomic_DNA"/>
</dbReference>
<keyword evidence="2" id="KW-1185">Reference proteome</keyword>